<keyword evidence="1" id="KW-0472">Membrane</keyword>
<dbReference type="AlphaFoldDB" id="A0A6C0IIC0"/>
<feature type="transmembrane region" description="Helical" evidence="1">
    <location>
        <begin position="82"/>
        <end position="103"/>
    </location>
</feature>
<sequence length="108" mass="12351">MFSKLSNDIKHLCKPAYVYLVISVIATVVLMFQNSGNQDTYCVGSFECPVPNTAVVFIVKILYIAFWTFVLNAICRTGHKQFAWFLVLLPFILFFVLIGMIMLRQGVY</sequence>
<protein>
    <submittedName>
        <fullName evidence="2">Uncharacterized protein</fullName>
    </submittedName>
</protein>
<accession>A0A6C0IIC0</accession>
<name>A0A6C0IIC0_9ZZZZ</name>
<feature type="transmembrane region" description="Helical" evidence="1">
    <location>
        <begin position="53"/>
        <end position="75"/>
    </location>
</feature>
<keyword evidence="1" id="KW-1133">Transmembrane helix</keyword>
<reference evidence="2" key="1">
    <citation type="journal article" date="2020" name="Nature">
        <title>Giant virus diversity and host interactions through global metagenomics.</title>
        <authorList>
            <person name="Schulz F."/>
            <person name="Roux S."/>
            <person name="Paez-Espino D."/>
            <person name="Jungbluth S."/>
            <person name="Walsh D.A."/>
            <person name="Denef V.J."/>
            <person name="McMahon K.D."/>
            <person name="Konstantinidis K.T."/>
            <person name="Eloe-Fadrosh E.A."/>
            <person name="Kyrpides N.C."/>
            <person name="Woyke T."/>
        </authorList>
    </citation>
    <scope>NUCLEOTIDE SEQUENCE</scope>
    <source>
        <strain evidence="2">GVMAG-M-3300023184-89</strain>
    </source>
</reference>
<evidence type="ECO:0000313" key="2">
    <source>
        <dbReference type="EMBL" id="QHT92722.1"/>
    </source>
</evidence>
<keyword evidence="1" id="KW-0812">Transmembrane</keyword>
<feature type="transmembrane region" description="Helical" evidence="1">
    <location>
        <begin position="12"/>
        <end position="33"/>
    </location>
</feature>
<dbReference type="EMBL" id="MN740194">
    <property type="protein sequence ID" value="QHT92722.1"/>
    <property type="molecule type" value="Genomic_DNA"/>
</dbReference>
<evidence type="ECO:0000256" key="1">
    <source>
        <dbReference type="SAM" id="Phobius"/>
    </source>
</evidence>
<organism evidence="2">
    <name type="scientific">viral metagenome</name>
    <dbReference type="NCBI Taxonomy" id="1070528"/>
    <lineage>
        <taxon>unclassified sequences</taxon>
        <taxon>metagenomes</taxon>
        <taxon>organismal metagenomes</taxon>
    </lineage>
</organism>
<proteinExistence type="predicted"/>